<organism evidence="2 3">
    <name type="scientific">Pseudomonas syringae pv. tagetis</name>
    <dbReference type="NCBI Taxonomy" id="129140"/>
    <lineage>
        <taxon>Bacteria</taxon>
        <taxon>Pseudomonadati</taxon>
        <taxon>Pseudomonadota</taxon>
        <taxon>Gammaproteobacteria</taxon>
        <taxon>Pseudomonadales</taxon>
        <taxon>Pseudomonadaceae</taxon>
        <taxon>Pseudomonas</taxon>
    </lineage>
</organism>
<gene>
    <name evidence="2" type="ORF">RA271_29055</name>
</gene>
<protein>
    <submittedName>
        <fullName evidence="2">Uncharacterized protein</fullName>
    </submittedName>
</protein>
<feature type="signal peptide" evidence="1">
    <location>
        <begin position="1"/>
        <end position="31"/>
    </location>
</feature>
<evidence type="ECO:0000256" key="1">
    <source>
        <dbReference type="SAM" id="SignalP"/>
    </source>
</evidence>
<feature type="non-terminal residue" evidence="2">
    <location>
        <position position="63"/>
    </location>
</feature>
<name>A0ABW7NWA4_9PSED</name>
<comment type="caution">
    <text evidence="2">The sequence shown here is derived from an EMBL/GenBank/DDBJ whole genome shotgun (WGS) entry which is preliminary data.</text>
</comment>
<feature type="chain" id="PRO_5045852577" evidence="1">
    <location>
        <begin position="32"/>
        <end position="63"/>
    </location>
</feature>
<sequence length="63" mass="6767">MITVSPLRSPPSMRPSLALLPMLLATAPAWADADTYRLDPVHTRVLFTIDHAGYSQAMGTVSG</sequence>
<dbReference type="EMBL" id="JAVCQK010000470">
    <property type="protein sequence ID" value="MFH7519171.1"/>
    <property type="molecule type" value="Genomic_DNA"/>
</dbReference>
<reference evidence="2 3" key="1">
    <citation type="submission" date="2023-08" db="EMBL/GenBank/DDBJ databases">
        <title>Genomic and mutational analysis of Pseudomonas syringae pv. tagetis EB037 pathogenicity on sunflower.</title>
        <authorList>
            <person name="Maul J.E."/>
        </authorList>
    </citation>
    <scope>NUCLEOTIDE SEQUENCE [LARGE SCALE GENOMIC DNA]</scope>
    <source>
        <strain evidence="2 3">EB037_T1</strain>
    </source>
</reference>
<keyword evidence="3" id="KW-1185">Reference proteome</keyword>
<dbReference type="RefSeq" id="WP_395577901.1">
    <property type="nucleotide sequence ID" value="NZ_JAVCQK010000470.1"/>
</dbReference>
<accession>A0ABW7NWA4</accession>
<keyword evidence="1" id="KW-0732">Signal</keyword>
<evidence type="ECO:0000313" key="2">
    <source>
        <dbReference type="EMBL" id="MFH7519171.1"/>
    </source>
</evidence>
<proteinExistence type="predicted"/>
<evidence type="ECO:0000313" key="3">
    <source>
        <dbReference type="Proteomes" id="UP001610657"/>
    </source>
</evidence>
<dbReference type="Proteomes" id="UP001610657">
    <property type="component" value="Unassembled WGS sequence"/>
</dbReference>